<sequence length="202" mass="21922">MFPTNCHVVNKIIFYKVFTSGKSGSCCGGNGGETSLPVTIDGRAFQVVRSAKLLSLTIDKLTHIHLLGRLKKLGTPSRELASVYSIFILPRLTSASPAWSSSLTATKQNQLERVQKKGGMTGPGDRLHHLPGGPPHPFRPATNIASSSPPCSSTTHATDTSFPRQLLLSTTISDTTRSWFLSVREQTHAKIVQFPQAKMLNL</sequence>
<protein>
    <submittedName>
        <fullName evidence="2">Uncharacterized protein</fullName>
    </submittedName>
</protein>
<feature type="compositionally biased region" description="Polar residues" evidence="1">
    <location>
        <begin position="143"/>
        <end position="158"/>
    </location>
</feature>
<keyword evidence="3" id="KW-1185">Reference proteome</keyword>
<gene>
    <name evidence="2" type="ORF">E2C01_018075</name>
</gene>
<evidence type="ECO:0000313" key="2">
    <source>
        <dbReference type="EMBL" id="MPC24980.1"/>
    </source>
</evidence>
<name>A0A5B7DU45_PORTR</name>
<comment type="caution">
    <text evidence="2">The sequence shown here is derived from an EMBL/GenBank/DDBJ whole genome shotgun (WGS) entry which is preliminary data.</text>
</comment>
<evidence type="ECO:0000313" key="3">
    <source>
        <dbReference type="Proteomes" id="UP000324222"/>
    </source>
</evidence>
<proteinExistence type="predicted"/>
<dbReference type="EMBL" id="VSRR010001399">
    <property type="protein sequence ID" value="MPC24980.1"/>
    <property type="molecule type" value="Genomic_DNA"/>
</dbReference>
<evidence type="ECO:0000256" key="1">
    <source>
        <dbReference type="SAM" id="MobiDB-lite"/>
    </source>
</evidence>
<dbReference type="AlphaFoldDB" id="A0A5B7DU45"/>
<feature type="region of interest" description="Disordered" evidence="1">
    <location>
        <begin position="116"/>
        <end position="158"/>
    </location>
</feature>
<accession>A0A5B7DU45</accession>
<organism evidence="2 3">
    <name type="scientific">Portunus trituberculatus</name>
    <name type="common">Swimming crab</name>
    <name type="synonym">Neptunus trituberculatus</name>
    <dbReference type="NCBI Taxonomy" id="210409"/>
    <lineage>
        <taxon>Eukaryota</taxon>
        <taxon>Metazoa</taxon>
        <taxon>Ecdysozoa</taxon>
        <taxon>Arthropoda</taxon>
        <taxon>Crustacea</taxon>
        <taxon>Multicrustacea</taxon>
        <taxon>Malacostraca</taxon>
        <taxon>Eumalacostraca</taxon>
        <taxon>Eucarida</taxon>
        <taxon>Decapoda</taxon>
        <taxon>Pleocyemata</taxon>
        <taxon>Brachyura</taxon>
        <taxon>Eubrachyura</taxon>
        <taxon>Portunoidea</taxon>
        <taxon>Portunidae</taxon>
        <taxon>Portuninae</taxon>
        <taxon>Portunus</taxon>
    </lineage>
</organism>
<dbReference type="Proteomes" id="UP000324222">
    <property type="component" value="Unassembled WGS sequence"/>
</dbReference>
<reference evidence="2 3" key="1">
    <citation type="submission" date="2019-05" db="EMBL/GenBank/DDBJ databases">
        <title>Another draft genome of Portunus trituberculatus and its Hox gene families provides insights of decapod evolution.</title>
        <authorList>
            <person name="Jeong J.-H."/>
            <person name="Song I."/>
            <person name="Kim S."/>
            <person name="Choi T."/>
            <person name="Kim D."/>
            <person name="Ryu S."/>
            <person name="Kim W."/>
        </authorList>
    </citation>
    <scope>NUCLEOTIDE SEQUENCE [LARGE SCALE GENOMIC DNA]</scope>
    <source>
        <tissue evidence="2">Muscle</tissue>
    </source>
</reference>